<dbReference type="KEGG" id="pda:103713491"/>
<keyword evidence="2" id="KW-0732">Signal</keyword>
<dbReference type="Pfam" id="PF06697">
    <property type="entry name" value="DUF1191"/>
    <property type="match status" value="1"/>
</dbReference>
<name>A0A8B7CGK0_PHODC</name>
<dbReference type="GeneID" id="103713491"/>
<keyword evidence="1" id="KW-0812">Transmembrane</keyword>
<keyword evidence="1" id="KW-0472">Membrane</keyword>
<organism evidence="3 4">
    <name type="scientific">Phoenix dactylifera</name>
    <name type="common">Date palm</name>
    <dbReference type="NCBI Taxonomy" id="42345"/>
    <lineage>
        <taxon>Eukaryota</taxon>
        <taxon>Viridiplantae</taxon>
        <taxon>Streptophyta</taxon>
        <taxon>Embryophyta</taxon>
        <taxon>Tracheophyta</taxon>
        <taxon>Spermatophyta</taxon>
        <taxon>Magnoliopsida</taxon>
        <taxon>Liliopsida</taxon>
        <taxon>Arecaceae</taxon>
        <taxon>Coryphoideae</taxon>
        <taxon>Phoeniceae</taxon>
        <taxon>Phoenix</taxon>
    </lineage>
</organism>
<evidence type="ECO:0000256" key="1">
    <source>
        <dbReference type="SAM" id="Phobius"/>
    </source>
</evidence>
<sequence length="320" mass="34655">MHGRAEILLKKIQVLSIGSMDRSRFWFSILLLSSCFLLSSGQSPSNISATDALDSVIRDHAFQALEGHRTGVVYDISLPANLSGMTASVLRLRSRSLWRKGANFTAFHIPPGAAAVPFVRRLVVVSQDWGNWSASYYNVTGYRLVGSVIGLLAYDASDASSNSTMELNFRATGAAISISFPGAALPKRSNSTAKCARFGPNGTVHLGDLASSNVCTTRSTGHFAIVVPLEEPDSPPVTGQGKEKEWWIWVAAIGGGVVGLVLVSLIAMAMFKLVKKRKREEMVRQAEEGEALEAVWIERSRMPSATMIRTQPVLENGYAP</sequence>
<dbReference type="GO" id="GO:0016020">
    <property type="term" value="C:membrane"/>
    <property type="evidence" value="ECO:0007669"/>
    <property type="project" value="TreeGrafter"/>
</dbReference>
<gene>
    <name evidence="4" type="primary">LOC103713491</name>
</gene>
<dbReference type="PROSITE" id="PS51257">
    <property type="entry name" value="PROKAR_LIPOPROTEIN"/>
    <property type="match status" value="1"/>
</dbReference>
<keyword evidence="1" id="KW-1133">Transmembrane helix</keyword>
<dbReference type="AlphaFoldDB" id="A0A8B7CGK0"/>
<dbReference type="PANTHER" id="PTHR33512">
    <property type="entry name" value="PROTEIN, PUTATIVE (DUF1191)-RELATED"/>
    <property type="match status" value="1"/>
</dbReference>
<dbReference type="Proteomes" id="UP000228380">
    <property type="component" value="Unplaced"/>
</dbReference>
<accession>A0A8B7CGK0</accession>
<evidence type="ECO:0000313" key="4">
    <source>
        <dbReference type="RefSeq" id="XP_008798667.2"/>
    </source>
</evidence>
<protein>
    <submittedName>
        <fullName evidence="4">Uncharacterized protein LOC103713491</fullName>
    </submittedName>
</protein>
<reference evidence="4" key="1">
    <citation type="submission" date="2025-08" db="UniProtKB">
        <authorList>
            <consortium name="RefSeq"/>
        </authorList>
    </citation>
    <scope>IDENTIFICATION</scope>
    <source>
        <tissue evidence="4">Young leaves</tissue>
    </source>
</reference>
<feature type="chain" id="PRO_5034726936" evidence="2">
    <location>
        <begin position="42"/>
        <end position="320"/>
    </location>
</feature>
<dbReference type="PANTHER" id="PTHR33512:SF33">
    <property type="entry name" value="OS06G0158800 PROTEIN"/>
    <property type="match status" value="1"/>
</dbReference>
<proteinExistence type="predicted"/>
<evidence type="ECO:0000313" key="3">
    <source>
        <dbReference type="Proteomes" id="UP000228380"/>
    </source>
</evidence>
<feature type="transmembrane region" description="Helical" evidence="1">
    <location>
        <begin position="246"/>
        <end position="274"/>
    </location>
</feature>
<evidence type="ECO:0000256" key="2">
    <source>
        <dbReference type="SAM" id="SignalP"/>
    </source>
</evidence>
<dbReference type="RefSeq" id="XP_008798667.2">
    <property type="nucleotide sequence ID" value="XM_008800445.4"/>
</dbReference>
<dbReference type="OrthoDB" id="768690at2759"/>
<keyword evidence="3" id="KW-1185">Reference proteome</keyword>
<dbReference type="InterPro" id="IPR010605">
    <property type="entry name" value="DUF1191"/>
</dbReference>
<feature type="signal peptide" evidence="2">
    <location>
        <begin position="1"/>
        <end position="41"/>
    </location>
</feature>